<keyword evidence="2" id="KW-0472">Membrane</keyword>
<dbReference type="Gene3D" id="2.40.260.10">
    <property type="entry name" value="Sortase"/>
    <property type="match status" value="1"/>
</dbReference>
<keyword evidence="4" id="KW-1185">Reference proteome</keyword>
<evidence type="ECO:0008006" key="5">
    <source>
        <dbReference type="Google" id="ProtNLM"/>
    </source>
</evidence>
<dbReference type="NCBIfam" id="NF033747">
    <property type="entry name" value="class_E_sortase"/>
    <property type="match status" value="1"/>
</dbReference>
<accession>A0ABQ6HWZ0</accession>
<feature type="transmembrane region" description="Helical" evidence="2">
    <location>
        <begin position="40"/>
        <end position="64"/>
    </location>
</feature>
<dbReference type="InterPro" id="IPR023365">
    <property type="entry name" value="Sortase_dom-sf"/>
</dbReference>
<dbReference type="InterPro" id="IPR042003">
    <property type="entry name" value="Sortase_E"/>
</dbReference>
<gene>
    <name evidence="3" type="ORF">GCM10025864_07300</name>
</gene>
<proteinExistence type="predicted"/>
<protein>
    <recommendedName>
        <fullName evidence="5">Class E sortase</fullName>
    </recommendedName>
</protein>
<dbReference type="Pfam" id="PF04203">
    <property type="entry name" value="Sortase"/>
    <property type="match status" value="1"/>
</dbReference>
<evidence type="ECO:0000313" key="4">
    <source>
        <dbReference type="Proteomes" id="UP001157091"/>
    </source>
</evidence>
<keyword evidence="1" id="KW-0378">Hydrolase</keyword>
<dbReference type="InterPro" id="IPR053465">
    <property type="entry name" value="Sortase_Class_E"/>
</dbReference>
<dbReference type="CDD" id="cd05830">
    <property type="entry name" value="Sortase_E"/>
    <property type="match status" value="1"/>
</dbReference>
<comment type="caution">
    <text evidence="3">The sequence shown here is derived from an EMBL/GenBank/DDBJ whole genome shotgun (WGS) entry which is preliminary data.</text>
</comment>
<dbReference type="NCBIfam" id="TIGR01076">
    <property type="entry name" value="sortase_fam"/>
    <property type="match status" value="1"/>
</dbReference>
<dbReference type="InterPro" id="IPR005754">
    <property type="entry name" value="Sortase"/>
</dbReference>
<evidence type="ECO:0000256" key="1">
    <source>
        <dbReference type="ARBA" id="ARBA00022801"/>
    </source>
</evidence>
<keyword evidence="2" id="KW-1133">Transmembrane helix</keyword>
<name>A0ABQ6HWZ0_9MICO</name>
<dbReference type="EMBL" id="BSUK01000001">
    <property type="protein sequence ID" value="GMA22971.1"/>
    <property type="molecule type" value="Genomic_DNA"/>
</dbReference>
<dbReference type="Proteomes" id="UP001157091">
    <property type="component" value="Unassembled WGS sequence"/>
</dbReference>
<organism evidence="3 4">
    <name type="scientific">Luteimicrobium album</name>
    <dbReference type="NCBI Taxonomy" id="1054550"/>
    <lineage>
        <taxon>Bacteria</taxon>
        <taxon>Bacillati</taxon>
        <taxon>Actinomycetota</taxon>
        <taxon>Actinomycetes</taxon>
        <taxon>Micrococcales</taxon>
        <taxon>Luteimicrobium</taxon>
    </lineage>
</organism>
<evidence type="ECO:0000256" key="2">
    <source>
        <dbReference type="SAM" id="Phobius"/>
    </source>
</evidence>
<sequence>MSRAAAKVCEACPVAETSALERPQVEEPARQRAGALSVTLGVLGELLITAGILVGLFLVWQLWWTSVPAERHAAQQVQAFYAQVEPANPKPVDKNALHTDHVPVVKAVPYGQMIGVLIVPSWQGKTRNRMPIAEGTTLDVLNKAYAGHYTDTAQVGQIGNFSIAGHRRTYGNNFFHLPDLRKGDSVVVETDDYWFVYQVTGHEQVLPDQTDVVAPVPGDPGATPTERLITLTTCNSVRLGAYGNDHRWIVHGTLEGWLKRSEGTPKVVSAMKG</sequence>
<reference evidence="4" key="1">
    <citation type="journal article" date="2019" name="Int. J. Syst. Evol. Microbiol.">
        <title>The Global Catalogue of Microorganisms (GCM) 10K type strain sequencing project: providing services to taxonomists for standard genome sequencing and annotation.</title>
        <authorList>
            <consortium name="The Broad Institute Genomics Platform"/>
            <consortium name="The Broad Institute Genome Sequencing Center for Infectious Disease"/>
            <person name="Wu L."/>
            <person name="Ma J."/>
        </authorList>
    </citation>
    <scope>NUCLEOTIDE SEQUENCE [LARGE SCALE GENOMIC DNA]</scope>
    <source>
        <strain evidence="4">NBRC 106348</strain>
    </source>
</reference>
<evidence type="ECO:0000313" key="3">
    <source>
        <dbReference type="EMBL" id="GMA22971.1"/>
    </source>
</evidence>
<dbReference type="SUPFAM" id="SSF63817">
    <property type="entry name" value="Sortase"/>
    <property type="match status" value="1"/>
</dbReference>
<keyword evidence="2" id="KW-0812">Transmembrane</keyword>